<gene>
    <name evidence="2" type="ORF">NQ315_002686</name>
</gene>
<organism evidence="2 3">
    <name type="scientific">Exocentrus adspersus</name>
    <dbReference type="NCBI Taxonomy" id="1586481"/>
    <lineage>
        <taxon>Eukaryota</taxon>
        <taxon>Metazoa</taxon>
        <taxon>Ecdysozoa</taxon>
        <taxon>Arthropoda</taxon>
        <taxon>Hexapoda</taxon>
        <taxon>Insecta</taxon>
        <taxon>Pterygota</taxon>
        <taxon>Neoptera</taxon>
        <taxon>Endopterygota</taxon>
        <taxon>Coleoptera</taxon>
        <taxon>Polyphaga</taxon>
        <taxon>Cucujiformia</taxon>
        <taxon>Chrysomeloidea</taxon>
        <taxon>Cerambycidae</taxon>
        <taxon>Lamiinae</taxon>
        <taxon>Acanthocinini</taxon>
        <taxon>Exocentrus</taxon>
    </lineage>
</organism>
<dbReference type="AlphaFoldDB" id="A0AAV8VI64"/>
<protein>
    <submittedName>
        <fullName evidence="2">Uncharacterized protein</fullName>
    </submittedName>
</protein>
<dbReference type="InterPro" id="IPR021109">
    <property type="entry name" value="Peptidase_aspartic_dom_sf"/>
</dbReference>
<evidence type="ECO:0000256" key="1">
    <source>
        <dbReference type="SAM" id="MobiDB-lite"/>
    </source>
</evidence>
<dbReference type="Proteomes" id="UP001159042">
    <property type="component" value="Unassembled WGS sequence"/>
</dbReference>
<dbReference type="CDD" id="cd00303">
    <property type="entry name" value="retropepsin_like"/>
    <property type="match status" value="1"/>
</dbReference>
<comment type="caution">
    <text evidence="2">The sequence shown here is derived from an EMBL/GenBank/DDBJ whole genome shotgun (WGS) entry which is preliminary data.</text>
</comment>
<dbReference type="Pfam" id="PF13650">
    <property type="entry name" value="Asp_protease_2"/>
    <property type="match status" value="1"/>
</dbReference>
<evidence type="ECO:0000313" key="3">
    <source>
        <dbReference type="Proteomes" id="UP001159042"/>
    </source>
</evidence>
<accession>A0AAV8VI64</accession>
<dbReference type="Gene3D" id="2.40.70.10">
    <property type="entry name" value="Acid Proteases"/>
    <property type="match status" value="1"/>
</dbReference>
<keyword evidence="3" id="KW-1185">Reference proteome</keyword>
<feature type="region of interest" description="Disordered" evidence="1">
    <location>
        <begin position="338"/>
        <end position="386"/>
    </location>
</feature>
<name>A0AAV8VI64_9CUCU</name>
<reference evidence="2 3" key="1">
    <citation type="journal article" date="2023" name="Insect Mol. Biol.">
        <title>Genome sequencing provides insights into the evolution of gene families encoding plant cell wall-degrading enzymes in longhorned beetles.</title>
        <authorList>
            <person name="Shin N.R."/>
            <person name="Okamura Y."/>
            <person name="Kirsch R."/>
            <person name="Pauchet Y."/>
        </authorList>
    </citation>
    <scope>NUCLEOTIDE SEQUENCE [LARGE SCALE GENOMIC DNA]</scope>
    <source>
        <strain evidence="2">EAD_L_NR</strain>
    </source>
</reference>
<evidence type="ECO:0000313" key="2">
    <source>
        <dbReference type="EMBL" id="KAJ8913780.1"/>
    </source>
</evidence>
<dbReference type="EMBL" id="JANEYG010000087">
    <property type="protein sequence ID" value="KAJ8913780.1"/>
    <property type="molecule type" value="Genomic_DNA"/>
</dbReference>
<sequence>MYIRRQHLWKHAQNRDIMLEIVRSKIKKTDTASANAVSSSSNSSASTSTNAASTSKSVLTINNNSSHSKYFKDACINNKAIQCYVDLGSSCVTIREDVANELGFSYLETDTQPLVGYSNGLVKPLGLFTGTLSIDDVTAKVKIHVVPKDAQNVPLIVGHPYTEQSHIQITSKSNELRIEYCEDELPNNEHLSETKTNVKLNSDAIIPNNYLGHISVATDLSNQELFMDGGLRDGLDFPIVPRCVIRTDHEGNSILPVMNVTGSDFSLKKGKTLTRAEICTEAPKEVKQEARDDGNEYKREINQKEVVLEEIDTELTGDEADKLLNLLNEYKDSAGFATEPAAQSPAKAQVYPGHSKAKEPVANQPLQRADVPSTRPGTDSEPVRKYRGIGLKDNPLTVEINRLNDNKMKEIGLDRESKVDKVAELLEKNREKQSEYYNRHKVETKKYNLGDLVMVRDQISSTGDSRKLRPRYRGPYKVSKVLDQDRYVVEDITGEQQSGKPYKTILSSERLKLASARV</sequence>
<proteinExistence type="predicted"/>